<dbReference type="Gene3D" id="1.20.5.170">
    <property type="match status" value="1"/>
</dbReference>
<keyword evidence="4" id="KW-0238">DNA-binding</keyword>
<dbReference type="SUPFAM" id="SSF57959">
    <property type="entry name" value="Leucine zipper domain"/>
    <property type="match status" value="1"/>
</dbReference>
<evidence type="ECO:0000313" key="10">
    <source>
        <dbReference type="EMBL" id="THD25659.1"/>
    </source>
</evidence>
<keyword evidence="11" id="KW-1185">Reference proteome</keyword>
<comment type="subcellular location">
    <subcellularLocation>
        <location evidence="1">Membrane</location>
        <topology evidence="1">Single-pass membrane protein</topology>
    </subcellularLocation>
</comment>
<dbReference type="InterPro" id="IPR051882">
    <property type="entry name" value="ATF_bZIP_TF"/>
</dbReference>
<dbReference type="PANTHER" id="PTHR46164:SF3">
    <property type="entry name" value="ATF6, ISOFORM C"/>
    <property type="match status" value="1"/>
</dbReference>
<organism evidence="10 11">
    <name type="scientific">Fasciola hepatica</name>
    <name type="common">Liver fluke</name>
    <dbReference type="NCBI Taxonomy" id="6192"/>
    <lineage>
        <taxon>Eukaryota</taxon>
        <taxon>Metazoa</taxon>
        <taxon>Spiralia</taxon>
        <taxon>Lophotrochozoa</taxon>
        <taxon>Platyhelminthes</taxon>
        <taxon>Trematoda</taxon>
        <taxon>Digenea</taxon>
        <taxon>Plagiorchiida</taxon>
        <taxon>Echinostomata</taxon>
        <taxon>Echinostomatoidea</taxon>
        <taxon>Fasciolidae</taxon>
        <taxon>Fasciola</taxon>
    </lineage>
</organism>
<gene>
    <name evidence="10" type="ORF">D915_003376</name>
</gene>
<keyword evidence="5" id="KW-0804">Transcription</keyword>
<accession>A0A4E0RAV3</accession>
<proteinExistence type="inferred from homology"/>
<feature type="compositionally biased region" description="Polar residues" evidence="8">
    <location>
        <begin position="722"/>
        <end position="741"/>
    </location>
</feature>
<keyword evidence="6" id="KW-0539">Nucleus</keyword>
<feature type="region of interest" description="Disordered" evidence="8">
    <location>
        <begin position="698"/>
        <end position="741"/>
    </location>
</feature>
<feature type="compositionally biased region" description="Basic residues" evidence="8">
    <location>
        <begin position="706"/>
        <end position="720"/>
    </location>
</feature>
<dbReference type="InterPro" id="IPR004827">
    <property type="entry name" value="bZIP"/>
</dbReference>
<dbReference type="Pfam" id="PF00170">
    <property type="entry name" value="bZIP_1"/>
    <property type="match status" value="1"/>
</dbReference>
<evidence type="ECO:0000256" key="4">
    <source>
        <dbReference type="ARBA" id="ARBA00023125"/>
    </source>
</evidence>
<dbReference type="SMART" id="SM00338">
    <property type="entry name" value="BRLZ"/>
    <property type="match status" value="1"/>
</dbReference>
<evidence type="ECO:0000256" key="6">
    <source>
        <dbReference type="ARBA" id="ARBA00023242"/>
    </source>
</evidence>
<dbReference type="GO" id="GO:0000981">
    <property type="term" value="F:DNA-binding transcription factor activity, RNA polymerase II-specific"/>
    <property type="evidence" value="ECO:0007669"/>
    <property type="project" value="TreeGrafter"/>
</dbReference>
<dbReference type="Proteomes" id="UP000230066">
    <property type="component" value="Unassembled WGS sequence"/>
</dbReference>
<dbReference type="PROSITE" id="PS50217">
    <property type="entry name" value="BZIP"/>
    <property type="match status" value="1"/>
</dbReference>
<evidence type="ECO:0000256" key="5">
    <source>
        <dbReference type="ARBA" id="ARBA00023163"/>
    </source>
</evidence>
<feature type="domain" description="BZIP" evidence="9">
    <location>
        <begin position="324"/>
        <end position="385"/>
    </location>
</feature>
<protein>
    <submittedName>
        <fullName evidence="10">Cyclic AMP dependent transcription factor ATF 6</fullName>
    </submittedName>
</protein>
<feature type="compositionally biased region" description="Polar residues" evidence="8">
    <location>
        <begin position="407"/>
        <end position="419"/>
    </location>
</feature>
<evidence type="ECO:0000313" key="11">
    <source>
        <dbReference type="Proteomes" id="UP000230066"/>
    </source>
</evidence>
<dbReference type="GO" id="GO:0000978">
    <property type="term" value="F:RNA polymerase II cis-regulatory region sequence-specific DNA binding"/>
    <property type="evidence" value="ECO:0007669"/>
    <property type="project" value="TreeGrafter"/>
</dbReference>
<dbReference type="EMBL" id="JXXN02001044">
    <property type="protein sequence ID" value="THD25659.1"/>
    <property type="molecule type" value="Genomic_DNA"/>
</dbReference>
<evidence type="ECO:0000256" key="2">
    <source>
        <dbReference type="ARBA" id="ARBA00009050"/>
    </source>
</evidence>
<dbReference type="CDD" id="cd14700">
    <property type="entry name" value="bZIP_ATF6"/>
    <property type="match status" value="1"/>
</dbReference>
<evidence type="ECO:0000256" key="3">
    <source>
        <dbReference type="ARBA" id="ARBA00023015"/>
    </source>
</evidence>
<reference evidence="10" key="1">
    <citation type="submission" date="2019-03" db="EMBL/GenBank/DDBJ databases">
        <title>Improved annotation for the trematode Fasciola hepatica.</title>
        <authorList>
            <person name="Choi Y.-J."/>
            <person name="Martin J."/>
            <person name="Mitreva M."/>
        </authorList>
    </citation>
    <scope>NUCLEOTIDE SEQUENCE [LARGE SCALE GENOMIC DNA]</scope>
</reference>
<dbReference type="GO" id="GO:0030968">
    <property type="term" value="P:endoplasmic reticulum unfolded protein response"/>
    <property type="evidence" value="ECO:0007669"/>
    <property type="project" value="TreeGrafter"/>
</dbReference>
<sequence length="873" mass="96061">MLCDMEGSFGTESSACMEDVMDGFLDTVDLNQLDSVELGELTNSLLENPVECLENISDSDSGISVGGDKNILTSDVNFIDDTDCFHEHGHFMSSTQSDCVLTDAVEPPVLVCGGILSTSKESTKEIRQQNIPASLPNPIRIIRIASGRIGNRKQPQGANIQQLPLRKFFPATPINKTVMEPISLSSSNSSVTDLLKVFPSKAKAVADDSQLHGLMDSVPSDLNLLKLSSISNGSEPGLGSISDPSDTVTFLDEYDPVTYADTSLEKHLNTSGSSLNRFQPGSLPIRIPEYPRLSPSSPSYLSPSDSFGSRDCLLTRAHLDRIRKKQERMIKNRHAASMSRLRKKEYLERLEMRYEQLKRENHQLWRQNEEWRVRCLHLEQALNDIQSKISDCADGADTQGLVTPVNGSRLTSVSESPSSLRDIKFEPPSRGPVTSNSCTVRSVSITYPSPTTMFSTVSRSNSRTGLCALYAKSAVVSNEGSSKWTLNSAKPLSDSPPQVAEQDSQSRKSVMNSAVYPGKSTPVGSVHSSARPKLISLGGIISRHRPSNFQSASRSKLIATTSLLTMFCLFSLNILTLPFNSTNSGPGSHVQAMKNWDHLRSHPFGQRVLLSVRQNKDTEQWQAQSTRVDCKFSTAGGGCLDVPSDSSEFNDTEPVHLLLGWIEEHEAFRVGTSSLSREEERHRNSEVLQRSLPLTTIRDSKENRSRHVSFTKPRNRHVVRKSQPTPSAQFGASPRNQLSRSLSENVLSTFDPVSSTKESNFAAVNERAVQPFHPRTWDSGELIDAAGRQNGTVYVILMQLDHVQLQAVNPTYGNTTRKITFIVPAHPLQVAANRRHDPIGLDLRPSMLQVDCELINVSLIAPLEAAKTSPSGN</sequence>
<feature type="coiled-coil region" evidence="7">
    <location>
        <begin position="340"/>
        <end position="367"/>
    </location>
</feature>
<dbReference type="GO" id="GO:0005634">
    <property type="term" value="C:nucleus"/>
    <property type="evidence" value="ECO:0007669"/>
    <property type="project" value="TreeGrafter"/>
</dbReference>
<dbReference type="InterPro" id="IPR046347">
    <property type="entry name" value="bZIP_sf"/>
</dbReference>
<evidence type="ECO:0000256" key="8">
    <source>
        <dbReference type="SAM" id="MobiDB-lite"/>
    </source>
</evidence>
<evidence type="ECO:0000256" key="1">
    <source>
        <dbReference type="ARBA" id="ARBA00004167"/>
    </source>
</evidence>
<keyword evidence="3" id="KW-0805">Transcription regulation</keyword>
<feature type="compositionally biased region" description="Polar residues" evidence="8">
    <location>
        <begin position="501"/>
        <end position="512"/>
    </location>
</feature>
<dbReference type="AlphaFoldDB" id="A0A4E0RAV3"/>
<evidence type="ECO:0000259" key="9">
    <source>
        <dbReference type="PROSITE" id="PS50217"/>
    </source>
</evidence>
<comment type="caution">
    <text evidence="10">The sequence shown here is derived from an EMBL/GenBank/DDBJ whole genome shotgun (WGS) entry which is preliminary data.</text>
</comment>
<keyword evidence="7" id="KW-0175">Coiled coil</keyword>
<comment type="similarity">
    <text evidence="2">Belongs to the bZIP family. ATF subfamily.</text>
</comment>
<dbReference type="PANTHER" id="PTHR46164">
    <property type="entry name" value="ATF6, ISOFORM C"/>
    <property type="match status" value="1"/>
</dbReference>
<name>A0A4E0RAV3_FASHE</name>
<feature type="region of interest" description="Disordered" evidence="8">
    <location>
        <begin position="485"/>
        <end position="527"/>
    </location>
</feature>
<evidence type="ECO:0000256" key="7">
    <source>
        <dbReference type="SAM" id="Coils"/>
    </source>
</evidence>
<dbReference type="GO" id="GO:0016020">
    <property type="term" value="C:membrane"/>
    <property type="evidence" value="ECO:0007669"/>
    <property type="project" value="UniProtKB-SubCell"/>
</dbReference>
<feature type="region of interest" description="Disordered" evidence="8">
    <location>
        <begin position="407"/>
        <end position="437"/>
    </location>
</feature>